<gene>
    <name evidence="10" type="ORF">MTY_0742</name>
</gene>
<reference evidence="10" key="1">
    <citation type="journal article" date="2014" name="Gene">
        <title>Genome-guided analysis of transformation efficiency and carbon dioxide assimilation by Moorella thermoacetica Y72.</title>
        <authorList>
            <person name="Tsukahara K."/>
            <person name="Kita A."/>
            <person name="Nakashimada Y."/>
            <person name="Hoshino T."/>
            <person name="Murakami K."/>
        </authorList>
    </citation>
    <scope>NUCLEOTIDE SEQUENCE [LARGE SCALE GENOMIC DNA]</scope>
    <source>
        <strain evidence="10">Y72</strain>
    </source>
</reference>
<dbReference type="InterPro" id="IPR001516">
    <property type="entry name" value="Proton_antipo_N"/>
</dbReference>
<proteinExistence type="inferred from homology"/>
<feature type="transmembrane region" description="Helical" evidence="7">
    <location>
        <begin position="366"/>
        <end position="384"/>
    </location>
</feature>
<dbReference type="NCBIfam" id="NF005097">
    <property type="entry name" value="PRK06525.1"/>
    <property type="match status" value="1"/>
</dbReference>
<dbReference type="GO" id="GO:0012505">
    <property type="term" value="C:endomembrane system"/>
    <property type="evidence" value="ECO:0007669"/>
    <property type="project" value="UniProtKB-SubCell"/>
</dbReference>
<feature type="domain" description="NADH-Ubiquinone oxidoreductase (complex I) chain 5 N-terminal" evidence="9">
    <location>
        <begin position="70"/>
        <end position="102"/>
    </location>
</feature>
<feature type="transmembrane region" description="Helical" evidence="7">
    <location>
        <begin position="33"/>
        <end position="57"/>
    </location>
</feature>
<feature type="transmembrane region" description="Helical" evidence="7">
    <location>
        <begin position="77"/>
        <end position="95"/>
    </location>
</feature>
<name>A0A0S6U8H4_NEOTH</name>
<feature type="transmembrane region" description="Helical" evidence="7">
    <location>
        <begin position="169"/>
        <end position="189"/>
    </location>
</feature>
<sequence>MVEYAVASILIPILGSVLAVIMPGSYVKRISPLFAFLTFASSLLLMIDFTRAGGASITQGLLQFGGMQVLGVTIDKVSVLIGFAVIFMGLLVCVYSLGYMTTSNKEHPVHGGTKRYYAFLLLFIGSMAGLVFSSTIIGLLVFFELTGVCSWGLIGFYDTPAARRAALKALIITHVASIGLYVAAIYLFINSGSFELAALAGLKDTAKVVVFLGILVASWGKSAQLPLHSWLPDAMVAPTPVSAYLHAASMVKVGAYIFARTLLSAGSVPQVIGYIGGIMAIVTLAYGFAMYFPQQDMKKLLAYSTIAQLSYIFLALSISVFGSSMAYKGAVAHIFNHAFAKGLFFLVAGALSYTTGTRMLPQLRGILSKMPLVGVSFAAAALAVGGTPPFNLFFSKFSIFVGGFEAAKNHPIVLLLVLVAVVESVGSFAWLLRWFGTCVMGKPSETVAGAITLPLSMKIVLLLLVVMTLISQYIALVFLG</sequence>
<keyword evidence="3 6" id="KW-0812">Transmembrane</keyword>
<evidence type="ECO:0000256" key="5">
    <source>
        <dbReference type="ARBA" id="ARBA00023136"/>
    </source>
</evidence>
<feature type="transmembrane region" description="Helical" evidence="7">
    <location>
        <begin position="455"/>
        <end position="479"/>
    </location>
</feature>
<feature type="transmembrane region" description="Helical" evidence="7">
    <location>
        <begin position="201"/>
        <end position="220"/>
    </location>
</feature>
<comment type="similarity">
    <text evidence="2">Belongs to the CPA3 antiporters (TC 2.A.63) subunit A family.</text>
</comment>
<dbReference type="RefSeq" id="WP_011393674.1">
    <property type="nucleotide sequence ID" value="NZ_DF238840.1"/>
</dbReference>
<feature type="transmembrane region" description="Helical" evidence="7">
    <location>
        <begin position="334"/>
        <end position="354"/>
    </location>
</feature>
<dbReference type="PANTHER" id="PTHR42829:SF2">
    <property type="entry name" value="NADH-UBIQUINONE OXIDOREDUCTASE CHAIN 5"/>
    <property type="match status" value="1"/>
</dbReference>
<keyword evidence="10" id="KW-0830">Ubiquinone</keyword>
<feature type="transmembrane region" description="Helical" evidence="7">
    <location>
        <begin position="300"/>
        <end position="322"/>
    </location>
</feature>
<evidence type="ECO:0000256" key="2">
    <source>
        <dbReference type="ARBA" id="ARBA00008483"/>
    </source>
</evidence>
<dbReference type="InterPro" id="IPR003945">
    <property type="entry name" value="NU5C-like"/>
</dbReference>
<evidence type="ECO:0000313" key="10">
    <source>
        <dbReference type="EMBL" id="GAF25409.1"/>
    </source>
</evidence>
<evidence type="ECO:0000256" key="4">
    <source>
        <dbReference type="ARBA" id="ARBA00022989"/>
    </source>
</evidence>
<evidence type="ECO:0000256" key="3">
    <source>
        <dbReference type="ARBA" id="ARBA00022692"/>
    </source>
</evidence>
<evidence type="ECO:0000259" key="8">
    <source>
        <dbReference type="Pfam" id="PF00361"/>
    </source>
</evidence>
<dbReference type="InterPro" id="IPR001750">
    <property type="entry name" value="ND/Mrp_TM"/>
</dbReference>
<dbReference type="GO" id="GO:0003954">
    <property type="term" value="F:NADH dehydrogenase activity"/>
    <property type="evidence" value="ECO:0007669"/>
    <property type="project" value="TreeGrafter"/>
</dbReference>
<keyword evidence="5 7" id="KW-0472">Membrane</keyword>
<dbReference type="PRINTS" id="PR01434">
    <property type="entry name" value="NADHDHGNASE5"/>
</dbReference>
<feature type="transmembrane region" description="Helical" evidence="7">
    <location>
        <begin position="6"/>
        <end position="26"/>
    </location>
</feature>
<evidence type="ECO:0000256" key="7">
    <source>
        <dbReference type="SAM" id="Phobius"/>
    </source>
</evidence>
<dbReference type="GO" id="GO:0016020">
    <property type="term" value="C:membrane"/>
    <property type="evidence" value="ECO:0007669"/>
    <property type="project" value="UniProtKB-SubCell"/>
</dbReference>
<organism evidence="10">
    <name type="scientific">Moorella thermoacetica Y72</name>
    <dbReference type="NCBI Taxonomy" id="1325331"/>
    <lineage>
        <taxon>Bacteria</taxon>
        <taxon>Bacillati</taxon>
        <taxon>Bacillota</taxon>
        <taxon>Clostridia</taxon>
        <taxon>Neomoorellales</taxon>
        <taxon>Neomoorellaceae</taxon>
        <taxon>Neomoorella</taxon>
    </lineage>
</organism>
<dbReference type="GO" id="GO:0008137">
    <property type="term" value="F:NADH dehydrogenase (ubiquinone) activity"/>
    <property type="evidence" value="ECO:0007669"/>
    <property type="project" value="InterPro"/>
</dbReference>
<comment type="subcellular location">
    <subcellularLocation>
        <location evidence="1">Endomembrane system</location>
        <topology evidence="1">Multi-pass membrane protein</topology>
    </subcellularLocation>
    <subcellularLocation>
        <location evidence="6">Membrane</location>
        <topology evidence="6">Multi-pass membrane protein</topology>
    </subcellularLocation>
</comment>
<dbReference type="Pfam" id="PF00662">
    <property type="entry name" value="Proton_antipo_N"/>
    <property type="match status" value="1"/>
</dbReference>
<feature type="transmembrane region" description="Helical" evidence="7">
    <location>
        <begin position="414"/>
        <end position="435"/>
    </location>
</feature>
<dbReference type="GeneID" id="45618225"/>
<keyword evidence="4 7" id="KW-1133">Transmembrane helix</keyword>
<evidence type="ECO:0000256" key="1">
    <source>
        <dbReference type="ARBA" id="ARBA00004127"/>
    </source>
</evidence>
<dbReference type="GO" id="GO:0015990">
    <property type="term" value="P:electron transport coupled proton transport"/>
    <property type="evidence" value="ECO:0007669"/>
    <property type="project" value="TreeGrafter"/>
</dbReference>
<feature type="transmembrane region" description="Helical" evidence="7">
    <location>
        <begin position="271"/>
        <end position="293"/>
    </location>
</feature>
<evidence type="ECO:0000259" key="9">
    <source>
        <dbReference type="Pfam" id="PF00662"/>
    </source>
</evidence>
<accession>A0A0S6U8H4</accession>
<feature type="transmembrane region" description="Helical" evidence="7">
    <location>
        <begin position="116"/>
        <end position="133"/>
    </location>
</feature>
<feature type="transmembrane region" description="Helical" evidence="7">
    <location>
        <begin position="241"/>
        <end position="259"/>
    </location>
</feature>
<dbReference type="AlphaFoldDB" id="A0A0S6U8H4"/>
<dbReference type="EMBL" id="DF238840">
    <property type="protein sequence ID" value="GAF25409.1"/>
    <property type="molecule type" value="Genomic_DNA"/>
</dbReference>
<dbReference type="GO" id="GO:0042773">
    <property type="term" value="P:ATP synthesis coupled electron transport"/>
    <property type="evidence" value="ECO:0007669"/>
    <property type="project" value="InterPro"/>
</dbReference>
<dbReference type="PANTHER" id="PTHR42829">
    <property type="entry name" value="NADH-UBIQUINONE OXIDOREDUCTASE CHAIN 5"/>
    <property type="match status" value="1"/>
</dbReference>
<dbReference type="Pfam" id="PF00361">
    <property type="entry name" value="Proton_antipo_M"/>
    <property type="match status" value="1"/>
</dbReference>
<evidence type="ECO:0000256" key="6">
    <source>
        <dbReference type="RuleBase" id="RU000320"/>
    </source>
</evidence>
<protein>
    <submittedName>
        <fullName evidence="10">NADH:ubiquinone oxidoreductase subunit 5 (Chain L)/Multisubunit Na+/H+ antiporter, MnhA subunit</fullName>
    </submittedName>
</protein>
<dbReference type="Proteomes" id="UP000063718">
    <property type="component" value="Unassembled WGS sequence"/>
</dbReference>
<feature type="domain" description="NADH:quinone oxidoreductase/Mrp antiporter transmembrane" evidence="8">
    <location>
        <begin position="135"/>
        <end position="414"/>
    </location>
</feature>